<dbReference type="EMBL" id="FNXE01000006">
    <property type="protein sequence ID" value="SEH65197.1"/>
    <property type="molecule type" value="Genomic_DNA"/>
</dbReference>
<evidence type="ECO:0000256" key="2">
    <source>
        <dbReference type="ARBA" id="ARBA00022475"/>
    </source>
</evidence>
<dbReference type="GO" id="GO:0043190">
    <property type="term" value="C:ATP-binding cassette (ABC) transporter complex"/>
    <property type="evidence" value="ECO:0007669"/>
    <property type="project" value="TreeGrafter"/>
</dbReference>
<feature type="transmembrane region" description="Helical" evidence="6">
    <location>
        <begin position="424"/>
        <end position="447"/>
    </location>
</feature>
<evidence type="ECO:0000256" key="6">
    <source>
        <dbReference type="SAM" id="Phobius"/>
    </source>
</evidence>
<dbReference type="InterPro" id="IPR005495">
    <property type="entry name" value="LptG/LptF_permease"/>
</dbReference>
<feature type="transmembrane region" description="Helical" evidence="6">
    <location>
        <begin position="99"/>
        <end position="118"/>
    </location>
</feature>
<evidence type="ECO:0000256" key="1">
    <source>
        <dbReference type="ARBA" id="ARBA00004651"/>
    </source>
</evidence>
<feature type="transmembrane region" description="Helical" evidence="6">
    <location>
        <begin position="395"/>
        <end position="412"/>
    </location>
</feature>
<accession>A0A1H6K0V1</accession>
<evidence type="ECO:0000256" key="5">
    <source>
        <dbReference type="ARBA" id="ARBA00023136"/>
    </source>
</evidence>
<dbReference type="GO" id="GO:0015920">
    <property type="term" value="P:lipopolysaccharide transport"/>
    <property type="evidence" value="ECO:0007669"/>
    <property type="project" value="TreeGrafter"/>
</dbReference>
<evidence type="ECO:0000313" key="8">
    <source>
        <dbReference type="Proteomes" id="UP000199634"/>
    </source>
</evidence>
<dbReference type="PANTHER" id="PTHR33529">
    <property type="entry name" value="SLR0882 PROTEIN-RELATED"/>
    <property type="match status" value="1"/>
</dbReference>
<dbReference type="Pfam" id="PF03739">
    <property type="entry name" value="LptF_LptG"/>
    <property type="match status" value="1"/>
</dbReference>
<keyword evidence="2" id="KW-1003">Cell membrane</keyword>
<feature type="transmembrane region" description="Helical" evidence="6">
    <location>
        <begin position="370"/>
        <end position="388"/>
    </location>
</feature>
<dbReference type="RefSeq" id="WP_091096347.1">
    <property type="nucleotide sequence ID" value="NZ_FNXE01000006.1"/>
</dbReference>
<feature type="transmembrane region" description="Helical" evidence="6">
    <location>
        <begin position="12"/>
        <end position="36"/>
    </location>
</feature>
<keyword evidence="4 6" id="KW-1133">Transmembrane helix</keyword>
<sequence length="483" mass="55349">MKILDRYILTSFVKTFFSVFAILFFIFVLQGIWVFIGDLAGKDLDFITIFKFLFFYSPKMIPMVLPLSVLLASIMTFGDFSENYEFAAMKSSGISLQRAMRSLIIFILLLSGLSFWFVNNIAPKSEFKFVNMRRDILHTKPAMAITAGQFTSLGALNIKVDEKYGEKDEQLRNVTMHVISQQNNQNKTVIKANTGRIETHENSPILKLHLFNGNYYEDVTSKKSHLTKPFVKSEFKHYIMSIDVSEFDNSEQELQEISNTANMMNISQLNYTIDSLNVNLKNEQKVQVEADNDNNRLFLSNNKRDSKIAYKNVSLDSLLTFKTRSEKISLYSNASAVAESIRFNITNNKNSLTEKSKYINRHWIALYEKFVIAFSCLLMFFIGAPLGAIIRKGGLGLPMVFAVLIFITYHFINTFGKKLAQENGITPFFGTWLSTLVLLPMAITFTYKATRDRGINSIDNLLYPITSYFKTKFKKKQNTTENV</sequence>
<proteinExistence type="predicted"/>
<evidence type="ECO:0000313" key="7">
    <source>
        <dbReference type="EMBL" id="SEH65197.1"/>
    </source>
</evidence>
<evidence type="ECO:0000256" key="3">
    <source>
        <dbReference type="ARBA" id="ARBA00022692"/>
    </source>
</evidence>
<organism evidence="7 8">
    <name type="scientific">Paenimyroides marinum</name>
    <dbReference type="NCBI Taxonomy" id="1159016"/>
    <lineage>
        <taxon>Bacteria</taxon>
        <taxon>Pseudomonadati</taxon>
        <taxon>Bacteroidota</taxon>
        <taxon>Flavobacteriia</taxon>
        <taxon>Flavobacteriales</taxon>
        <taxon>Flavobacteriaceae</taxon>
        <taxon>Paenimyroides</taxon>
    </lineage>
</organism>
<keyword evidence="5 6" id="KW-0472">Membrane</keyword>
<gene>
    <name evidence="7" type="ORF">SAMN02927937_00684</name>
</gene>
<feature type="transmembrane region" description="Helical" evidence="6">
    <location>
        <begin position="60"/>
        <end position="78"/>
    </location>
</feature>
<keyword evidence="8" id="KW-1185">Reference proteome</keyword>
<evidence type="ECO:0000256" key="4">
    <source>
        <dbReference type="ARBA" id="ARBA00022989"/>
    </source>
</evidence>
<reference evidence="7 8" key="1">
    <citation type="submission" date="2016-10" db="EMBL/GenBank/DDBJ databases">
        <authorList>
            <person name="de Groot N.N."/>
        </authorList>
    </citation>
    <scope>NUCLEOTIDE SEQUENCE [LARGE SCALE GENOMIC DNA]</scope>
    <source>
        <strain evidence="7 8">CGMCC 1.10825</strain>
    </source>
</reference>
<dbReference type="AlphaFoldDB" id="A0A1H6K0V1"/>
<name>A0A1H6K0V1_9FLAO</name>
<keyword evidence="3 6" id="KW-0812">Transmembrane</keyword>
<comment type="subcellular location">
    <subcellularLocation>
        <location evidence="1">Cell membrane</location>
        <topology evidence="1">Multi-pass membrane protein</topology>
    </subcellularLocation>
</comment>
<dbReference type="PANTHER" id="PTHR33529:SF6">
    <property type="entry name" value="YJGP_YJGQ FAMILY PERMEASE"/>
    <property type="match status" value="1"/>
</dbReference>
<dbReference type="OrthoDB" id="1096108at2"/>
<dbReference type="STRING" id="1159016.SAMN02927937_00684"/>
<protein>
    <submittedName>
        <fullName evidence="7">Lipopolysaccharide export system permease protein</fullName>
    </submittedName>
</protein>
<dbReference type="Proteomes" id="UP000199634">
    <property type="component" value="Unassembled WGS sequence"/>
</dbReference>